<dbReference type="SUPFAM" id="SSF53850">
    <property type="entry name" value="Periplasmic binding protein-like II"/>
    <property type="match status" value="1"/>
</dbReference>
<feature type="domain" description="Solute-binding protein family 5" evidence="4">
    <location>
        <begin position="88"/>
        <end position="453"/>
    </location>
</feature>
<keyword evidence="3" id="KW-0732">Signal</keyword>
<dbReference type="PANTHER" id="PTHR30290:SF38">
    <property type="entry name" value="D,D-DIPEPTIDE-BINDING PERIPLASMIC PROTEIN DDPA-RELATED"/>
    <property type="match status" value="1"/>
</dbReference>
<dbReference type="Gene3D" id="3.90.76.10">
    <property type="entry name" value="Dipeptide-binding Protein, Domain 1"/>
    <property type="match status" value="1"/>
</dbReference>
<dbReference type="AlphaFoldDB" id="A0A8J3ECQ1"/>
<dbReference type="PIRSF" id="PIRSF002741">
    <property type="entry name" value="MppA"/>
    <property type="match status" value="1"/>
</dbReference>
<dbReference type="Proteomes" id="UP000597507">
    <property type="component" value="Unassembled WGS sequence"/>
</dbReference>
<dbReference type="PANTHER" id="PTHR30290">
    <property type="entry name" value="PERIPLASMIC BINDING COMPONENT OF ABC TRANSPORTER"/>
    <property type="match status" value="1"/>
</dbReference>
<comment type="similarity">
    <text evidence="2">Belongs to the bacterial solute-binding protein 5 family.</text>
</comment>
<evidence type="ECO:0000259" key="4">
    <source>
        <dbReference type="Pfam" id="PF00496"/>
    </source>
</evidence>
<dbReference type="PROSITE" id="PS51318">
    <property type="entry name" value="TAT"/>
    <property type="match status" value="1"/>
</dbReference>
<dbReference type="Pfam" id="PF00496">
    <property type="entry name" value="SBP_bac_5"/>
    <property type="match status" value="1"/>
</dbReference>
<dbReference type="EMBL" id="BMKS01000007">
    <property type="protein sequence ID" value="GGG37337.1"/>
    <property type="molecule type" value="Genomic_DNA"/>
</dbReference>
<comment type="subcellular location">
    <subcellularLocation>
        <location evidence="1">Periplasm</location>
    </subcellularLocation>
</comment>
<dbReference type="GO" id="GO:0043190">
    <property type="term" value="C:ATP-binding cassette (ABC) transporter complex"/>
    <property type="evidence" value="ECO:0007669"/>
    <property type="project" value="InterPro"/>
</dbReference>
<keyword evidence="6" id="KW-1185">Reference proteome</keyword>
<evidence type="ECO:0000313" key="6">
    <source>
        <dbReference type="Proteomes" id="UP000597507"/>
    </source>
</evidence>
<dbReference type="InterPro" id="IPR039424">
    <property type="entry name" value="SBP_5"/>
</dbReference>
<reference evidence="5 6" key="1">
    <citation type="journal article" date="2014" name="Int. J. Syst. Evol. Microbiol.">
        <title>Complete genome sequence of Corynebacterium casei LMG S-19264T (=DSM 44701T), isolated from a smear-ripened cheese.</title>
        <authorList>
            <consortium name="US DOE Joint Genome Institute (JGI-PGF)"/>
            <person name="Walter F."/>
            <person name="Albersmeier A."/>
            <person name="Kalinowski J."/>
            <person name="Ruckert C."/>
        </authorList>
    </citation>
    <scope>NUCLEOTIDE SEQUENCE [LARGE SCALE GENOMIC DNA]</scope>
    <source>
        <strain evidence="5 6">CGMCC 1.16330</strain>
    </source>
</reference>
<dbReference type="Gene3D" id="3.40.190.10">
    <property type="entry name" value="Periplasmic binding protein-like II"/>
    <property type="match status" value="1"/>
</dbReference>
<dbReference type="InterPro" id="IPR030678">
    <property type="entry name" value="Peptide/Ni-bd"/>
</dbReference>
<dbReference type="InterPro" id="IPR006311">
    <property type="entry name" value="TAT_signal"/>
</dbReference>
<gene>
    <name evidence="5" type="ORF">GCM10010964_26480</name>
</gene>
<dbReference type="GO" id="GO:1904680">
    <property type="term" value="F:peptide transmembrane transporter activity"/>
    <property type="evidence" value="ECO:0007669"/>
    <property type="project" value="TreeGrafter"/>
</dbReference>
<dbReference type="Gene3D" id="3.10.105.10">
    <property type="entry name" value="Dipeptide-binding Protein, Domain 3"/>
    <property type="match status" value="1"/>
</dbReference>
<name>A0A8J3ECQ1_9PROT</name>
<accession>A0A8J3ECQ1</accession>
<organism evidence="5 6">
    <name type="scientific">Caldovatus sediminis</name>
    <dbReference type="NCBI Taxonomy" id="2041189"/>
    <lineage>
        <taxon>Bacteria</taxon>
        <taxon>Pseudomonadati</taxon>
        <taxon>Pseudomonadota</taxon>
        <taxon>Alphaproteobacteria</taxon>
        <taxon>Acetobacterales</taxon>
        <taxon>Roseomonadaceae</taxon>
        <taxon>Caldovatus</taxon>
    </lineage>
</organism>
<dbReference type="GO" id="GO:0030288">
    <property type="term" value="C:outer membrane-bounded periplasmic space"/>
    <property type="evidence" value="ECO:0007669"/>
    <property type="project" value="UniProtKB-ARBA"/>
</dbReference>
<evidence type="ECO:0000313" key="5">
    <source>
        <dbReference type="EMBL" id="GGG37337.1"/>
    </source>
</evidence>
<evidence type="ECO:0000256" key="1">
    <source>
        <dbReference type="ARBA" id="ARBA00004418"/>
    </source>
</evidence>
<evidence type="ECO:0000256" key="3">
    <source>
        <dbReference type="ARBA" id="ARBA00022729"/>
    </source>
</evidence>
<sequence>MLFPDIRREETRPMRRRDLLASAASAAFAAGAGLAAPAVAQPARARVLRFVPQANLTSLDPIWTTAAVTENHGWTVFDTLYGLTEDLEVRPQMAEGHSVSDDGLTWLIRLREGLRFHDGEPVRAQDCAASLARWSRRDTFGQSLGAVVDAWEAADDRTIRIRLKSRFPMLLDALAKPAAVVPFMMPERLARTDPFQQVTEIVGSGPYRFLAGEYVSGSRAAYARFEGYVPRQEPPSRTAGGKVAHFDRIEWSIIPDSATAAAALQAGEIDWWEQVNADLTPLLRRARGVQVEITNTLGYIGIARFNCLHPPFDNPRMRRALLHAINQEDYLRGVTGNDPEAFRACHSMWPCGTPYESRTGAEPLTGPRDLDRVRAMIREAGYAGQRIVIINPTDFPTIGPFGHVTADLLRRLGMNVELVETDWGSVVQRRASREPPERGGWSIFHTWWPGISIINPAVNATLRGQGDRGWFGWYRNDRVEQLAAEWLLAPTEAERKRLADEIQKESFENAPILPLGQFFIRTGYRSTLTGILKGTSPYPWNVRRT</sequence>
<evidence type="ECO:0000256" key="2">
    <source>
        <dbReference type="ARBA" id="ARBA00005695"/>
    </source>
</evidence>
<proteinExistence type="inferred from homology"/>
<dbReference type="InterPro" id="IPR000914">
    <property type="entry name" value="SBP_5_dom"/>
</dbReference>
<protein>
    <submittedName>
        <fullName evidence="5">Substrate-binding protein</fullName>
    </submittedName>
</protein>
<comment type="caution">
    <text evidence="5">The sequence shown here is derived from an EMBL/GenBank/DDBJ whole genome shotgun (WGS) entry which is preliminary data.</text>
</comment>
<dbReference type="CDD" id="cd08502">
    <property type="entry name" value="PBP2_NikA_DppA_OppA_like_16"/>
    <property type="match status" value="1"/>
</dbReference>
<dbReference type="GO" id="GO:0015833">
    <property type="term" value="P:peptide transport"/>
    <property type="evidence" value="ECO:0007669"/>
    <property type="project" value="TreeGrafter"/>
</dbReference>